<evidence type="ECO:0000313" key="2">
    <source>
        <dbReference type="EMBL" id="MFC7612961.1"/>
    </source>
</evidence>
<dbReference type="Proteomes" id="UP001596512">
    <property type="component" value="Unassembled WGS sequence"/>
</dbReference>
<gene>
    <name evidence="2" type="ORF">ACFQV2_04220</name>
</gene>
<accession>A0ABW2THH8</accession>
<keyword evidence="3" id="KW-1185">Reference proteome</keyword>
<evidence type="ECO:0000256" key="1">
    <source>
        <dbReference type="SAM" id="MobiDB-lite"/>
    </source>
</evidence>
<organism evidence="2 3">
    <name type="scientific">Actinokineospora soli</name>
    <dbReference type="NCBI Taxonomy" id="1048753"/>
    <lineage>
        <taxon>Bacteria</taxon>
        <taxon>Bacillati</taxon>
        <taxon>Actinomycetota</taxon>
        <taxon>Actinomycetes</taxon>
        <taxon>Pseudonocardiales</taxon>
        <taxon>Pseudonocardiaceae</taxon>
        <taxon>Actinokineospora</taxon>
    </lineage>
</organism>
<proteinExistence type="predicted"/>
<sequence length="67" mass="6819">MITTIAAPARRAPADTTTPTTATAAPTSSGTAIEAIRSAREPPSPENRSVKGSPVAATPPRHGWNTP</sequence>
<feature type="region of interest" description="Disordered" evidence="1">
    <location>
        <begin position="1"/>
        <end position="67"/>
    </location>
</feature>
<comment type="caution">
    <text evidence="2">The sequence shown here is derived from an EMBL/GenBank/DDBJ whole genome shotgun (WGS) entry which is preliminary data.</text>
</comment>
<evidence type="ECO:0000313" key="3">
    <source>
        <dbReference type="Proteomes" id="UP001596512"/>
    </source>
</evidence>
<name>A0ABW2THH8_9PSEU</name>
<feature type="compositionally biased region" description="Low complexity" evidence="1">
    <location>
        <begin position="1"/>
        <end position="27"/>
    </location>
</feature>
<reference evidence="3" key="1">
    <citation type="journal article" date="2019" name="Int. J. Syst. Evol. Microbiol.">
        <title>The Global Catalogue of Microorganisms (GCM) 10K type strain sequencing project: providing services to taxonomists for standard genome sequencing and annotation.</title>
        <authorList>
            <consortium name="The Broad Institute Genomics Platform"/>
            <consortium name="The Broad Institute Genome Sequencing Center for Infectious Disease"/>
            <person name="Wu L."/>
            <person name="Ma J."/>
        </authorList>
    </citation>
    <scope>NUCLEOTIDE SEQUENCE [LARGE SCALE GENOMIC DNA]</scope>
    <source>
        <strain evidence="3">JCM 17695</strain>
    </source>
</reference>
<protein>
    <submittedName>
        <fullName evidence="2">Uncharacterized protein</fullName>
    </submittedName>
</protein>
<dbReference type="EMBL" id="JBHTEY010000004">
    <property type="protein sequence ID" value="MFC7612961.1"/>
    <property type="molecule type" value="Genomic_DNA"/>
</dbReference>